<dbReference type="RefSeq" id="XP_056697729.1">
    <property type="nucleotide sequence ID" value="XM_056841751.1"/>
</dbReference>
<dbReference type="GeneID" id="130471557"/>
<evidence type="ECO:0000313" key="1">
    <source>
        <dbReference type="Proteomes" id="UP000813463"/>
    </source>
</evidence>
<evidence type="ECO:0000313" key="2">
    <source>
        <dbReference type="RefSeq" id="XP_056697729.1"/>
    </source>
</evidence>
<evidence type="ECO:0008006" key="3">
    <source>
        <dbReference type="Google" id="ProtNLM"/>
    </source>
</evidence>
<protein>
    <recommendedName>
        <fullName evidence="3">Aspartic peptidase DDI1-type domain-containing protein</fullName>
    </recommendedName>
</protein>
<dbReference type="PANTHER" id="PTHR33067">
    <property type="entry name" value="RNA-DIRECTED DNA POLYMERASE-RELATED"/>
    <property type="match status" value="1"/>
</dbReference>
<reference evidence="1" key="1">
    <citation type="journal article" date="2021" name="Nat. Commun.">
        <title>Genomic analyses provide insights into spinach domestication and the genetic basis of agronomic traits.</title>
        <authorList>
            <person name="Cai X."/>
            <person name="Sun X."/>
            <person name="Xu C."/>
            <person name="Sun H."/>
            <person name="Wang X."/>
            <person name="Ge C."/>
            <person name="Zhang Z."/>
            <person name="Wang Q."/>
            <person name="Fei Z."/>
            <person name="Jiao C."/>
            <person name="Wang Q."/>
        </authorList>
    </citation>
    <scope>NUCLEOTIDE SEQUENCE [LARGE SCALE GENOMIC DNA]</scope>
    <source>
        <strain evidence="1">cv. Varoflay</strain>
    </source>
</reference>
<dbReference type="PANTHER" id="PTHR33067:SF31">
    <property type="entry name" value="RNA-DIRECTED DNA POLYMERASE"/>
    <property type="match status" value="1"/>
</dbReference>
<keyword evidence="1" id="KW-1185">Reference proteome</keyword>
<accession>A0ABM3RQ32</accession>
<dbReference type="Proteomes" id="UP000813463">
    <property type="component" value="Chromosome 4"/>
</dbReference>
<dbReference type="CDD" id="cd00303">
    <property type="entry name" value="retropepsin_like"/>
    <property type="match status" value="1"/>
</dbReference>
<proteinExistence type="predicted"/>
<dbReference type="InterPro" id="IPR021109">
    <property type="entry name" value="Peptidase_aspartic_dom_sf"/>
</dbReference>
<organism evidence="1 2">
    <name type="scientific">Spinacia oleracea</name>
    <name type="common">Spinach</name>
    <dbReference type="NCBI Taxonomy" id="3562"/>
    <lineage>
        <taxon>Eukaryota</taxon>
        <taxon>Viridiplantae</taxon>
        <taxon>Streptophyta</taxon>
        <taxon>Embryophyta</taxon>
        <taxon>Tracheophyta</taxon>
        <taxon>Spermatophyta</taxon>
        <taxon>Magnoliopsida</taxon>
        <taxon>eudicotyledons</taxon>
        <taxon>Gunneridae</taxon>
        <taxon>Pentapetalae</taxon>
        <taxon>Caryophyllales</taxon>
        <taxon>Chenopodiaceae</taxon>
        <taxon>Chenopodioideae</taxon>
        <taxon>Anserineae</taxon>
        <taxon>Spinacia</taxon>
    </lineage>
</organism>
<dbReference type="Gene3D" id="2.40.70.10">
    <property type="entry name" value="Acid Proteases"/>
    <property type="match status" value="1"/>
</dbReference>
<reference evidence="2" key="2">
    <citation type="submission" date="2025-08" db="UniProtKB">
        <authorList>
            <consortium name="RefSeq"/>
        </authorList>
    </citation>
    <scope>IDENTIFICATION</scope>
    <source>
        <tissue evidence="2">Leaf</tissue>
    </source>
</reference>
<gene>
    <name evidence="2" type="primary">LOC130471557</name>
</gene>
<name>A0ABM3RQ32_SPIOL</name>
<sequence length="181" mass="19881">MSVDVDFKVSASGPVEKVVVKVVMEEIQAEKVVCEKEATPEVKKETGIQVPPIALSFPNWQLKSNLDKQFGKFLDVVKNLQECSALLQNKSPPKLKDLGSFSNPYNIGNVFIDKALCDIGASVSVMPLSACTKLKMGELKVTNITLQMADRSVKYPLGILEDVPVRVGKLYIPVDFVVLDK</sequence>